<dbReference type="InterPro" id="IPR011990">
    <property type="entry name" value="TPR-like_helical_dom_sf"/>
</dbReference>
<dbReference type="SMART" id="SM00028">
    <property type="entry name" value="TPR"/>
    <property type="match status" value="14"/>
</dbReference>
<evidence type="ECO:0000313" key="5">
    <source>
        <dbReference type="Proteomes" id="UP001479436"/>
    </source>
</evidence>
<evidence type="ECO:0000256" key="2">
    <source>
        <dbReference type="ARBA" id="ARBA00022803"/>
    </source>
</evidence>
<accession>A0ABR2W5Q2</accession>
<dbReference type="Pfam" id="PF13181">
    <property type="entry name" value="TPR_8"/>
    <property type="match status" value="3"/>
</dbReference>
<dbReference type="InterPro" id="IPR039226">
    <property type="entry name" value="Ski3/TTC37"/>
</dbReference>
<dbReference type="EMBL" id="JASJQH010006995">
    <property type="protein sequence ID" value="KAK9721013.1"/>
    <property type="molecule type" value="Genomic_DNA"/>
</dbReference>
<comment type="caution">
    <text evidence="4">The sequence shown here is derived from an EMBL/GenBank/DDBJ whole genome shotgun (WGS) entry which is preliminary data.</text>
</comment>
<dbReference type="PANTHER" id="PTHR15704:SF7">
    <property type="entry name" value="SUPERKILLER COMPLEX PROTEIN 3"/>
    <property type="match status" value="1"/>
</dbReference>
<gene>
    <name evidence="4" type="primary">SKI3</name>
    <name evidence="4" type="ORF">K7432_003788</name>
</gene>
<keyword evidence="1" id="KW-0677">Repeat</keyword>
<dbReference type="InterPro" id="IPR040962">
    <property type="entry name" value="TPR_22"/>
</dbReference>
<dbReference type="Pfam" id="PF00515">
    <property type="entry name" value="TPR_1"/>
    <property type="match status" value="1"/>
</dbReference>
<dbReference type="Proteomes" id="UP001479436">
    <property type="component" value="Unassembled WGS sequence"/>
</dbReference>
<name>A0ABR2W5Q2_9FUNG</name>
<dbReference type="InterPro" id="IPR019734">
    <property type="entry name" value="TPR_rpt"/>
</dbReference>
<feature type="repeat" description="TPR" evidence="3">
    <location>
        <begin position="455"/>
        <end position="488"/>
    </location>
</feature>
<dbReference type="PANTHER" id="PTHR15704">
    <property type="entry name" value="SUPERKILLER 3 PROTEIN-RELATED"/>
    <property type="match status" value="1"/>
</dbReference>
<dbReference type="Gene3D" id="1.25.40.10">
    <property type="entry name" value="Tetratricopeptide repeat domain"/>
    <property type="match status" value="6"/>
</dbReference>
<dbReference type="Pfam" id="PF13432">
    <property type="entry name" value="TPR_16"/>
    <property type="match status" value="1"/>
</dbReference>
<evidence type="ECO:0000313" key="4">
    <source>
        <dbReference type="EMBL" id="KAK9721013.1"/>
    </source>
</evidence>
<dbReference type="Pfam" id="PF18833">
    <property type="entry name" value="TPR_22"/>
    <property type="match status" value="1"/>
</dbReference>
<organism evidence="4 5">
    <name type="scientific">Basidiobolus ranarum</name>
    <dbReference type="NCBI Taxonomy" id="34480"/>
    <lineage>
        <taxon>Eukaryota</taxon>
        <taxon>Fungi</taxon>
        <taxon>Fungi incertae sedis</taxon>
        <taxon>Zoopagomycota</taxon>
        <taxon>Entomophthoromycotina</taxon>
        <taxon>Basidiobolomycetes</taxon>
        <taxon>Basidiobolales</taxon>
        <taxon>Basidiobolaceae</taxon>
        <taxon>Basidiobolus</taxon>
    </lineage>
</organism>
<evidence type="ECO:0000256" key="1">
    <source>
        <dbReference type="ARBA" id="ARBA00022737"/>
    </source>
</evidence>
<feature type="repeat" description="TPR" evidence="3">
    <location>
        <begin position="1487"/>
        <end position="1520"/>
    </location>
</feature>
<keyword evidence="5" id="KW-1185">Reference proteome</keyword>
<feature type="repeat" description="TPR" evidence="3">
    <location>
        <begin position="631"/>
        <end position="664"/>
    </location>
</feature>
<reference evidence="4 5" key="1">
    <citation type="submission" date="2023-04" db="EMBL/GenBank/DDBJ databases">
        <title>Genome of Basidiobolus ranarum AG-B5.</title>
        <authorList>
            <person name="Stajich J.E."/>
            <person name="Carter-House D."/>
            <person name="Gryganskyi A."/>
        </authorList>
    </citation>
    <scope>NUCLEOTIDE SEQUENCE [LARGE SCALE GENOMIC DNA]</scope>
    <source>
        <strain evidence="4 5">AG-B5</strain>
    </source>
</reference>
<dbReference type="SUPFAM" id="SSF48452">
    <property type="entry name" value="TPR-like"/>
    <property type="match status" value="5"/>
</dbReference>
<evidence type="ECO:0000256" key="3">
    <source>
        <dbReference type="PROSITE-ProRule" id="PRU00339"/>
    </source>
</evidence>
<dbReference type="Pfam" id="PF13174">
    <property type="entry name" value="TPR_6"/>
    <property type="match status" value="1"/>
</dbReference>
<protein>
    <submittedName>
        <fullName evidence="4">Superkiller protein 3</fullName>
    </submittedName>
</protein>
<dbReference type="PROSITE" id="PS50005">
    <property type="entry name" value="TPR"/>
    <property type="match status" value="4"/>
</dbReference>
<sequence length="1668" mass="190406">MTSLKANLKLAKEAITKKDFENALLYSERALEWDKENYNAIIFIGLANQNLEKYNESETAYKSAIELNRSQLLGWQGLSSLYEKIENWEALIPVLEEIRSLCLESNVTKSLELTRRIIDLCKKVGKNTEAANVWGSFVPGNPYYEHFKDLEDVPTPTQALFEIVKIQEDEDNNTIKREIEIRRRRLGADSFAYIKEKVHNEVLSQSQLEKSYEQLLHQPDVSANEIADIRIKYIKHLHMKLIHLSEDKSALRERLYQQARLLISQGTDYELPYEILIEASDVDSPDDYDTDFLTSYVEKFQDSGLASLVQGHLKWKIEGDLKDALYYYSIGFEAQPQSVFGHHSLCWFQYTTKEFDSALDYAIQGKKLVNDFKTKTSTSLTRILTSLELCEARCYLNMGLKHVPAAYSILSRILETNPTNFIALEGMSIALCMQKKYEKALQLLQQVIASNPDNHFALSEMGWIYFNMKEYAQAIEDLQKAISIAPNVAAYHYRLAVVYWHMGDEYRTDRKYCYTSLIQAAKISPDFAQVFVYLGHYYRLVELDDMRAKKCYQKAFAIDSTEADAALHLSNYYISSNEKDMAENVFRVLAEANTRSGWAWKKLGFVELSKEKYIEAISCFQIALRTDVKNYDCWEGLAESYVLEGRYMAGLKAFKRASELEPTAVYPYLQMAFIKQKIGVYGEAIEQYQQTLTEILQSGDDVKRQHFELPFLKGLAECYLAHAKEHFQNGLYGRVAESCHNGLLRAKDALQLMPHSVSLWKIIGDLCLLLKSVPTYLYLCPVSTFLEISKAGIVSPENCPHLIQEVYEDIQHQLDTFYGHEEFTIQEHLRVILICANVAYRATIIYQGFAHASSWYDLGLVYYFISQNFRHNNLLTEADTSLGISINCLKTSLRIEPSHHQSWNAMGICTLELNPKISQHSFIKAMEYDSKSALPWSNLGYLYLLQSDLELASQAFSTAQSLDPEWINAWLGQAFIAEIHDQENFNLFQHTFDISLASALEANYCFASAVFKKIVDNTLQSRSVLDNAAFALQKYTEQCDTDPSAYNLLGLYLERQQRYEQAALAFDSAYQILKTVHDSKPTPDDMPLLNNQIAITLTNKARVLCPLGLFEESTLCFLTAQTIDHSNKNRTVYNYIGLGISHYFNGQLEESLKSFEVALVEAQEEPELAQDVTLFLSHVLWALGTEQHQSLAKDLLFKCHEDHPQFLPVLYSLCAMGLVQGDHQLSEAALNEMVKADIETNDKQDALCNIEFLFSRASFLQGDLSKARQFLAKSIHQYPYRSELWSRLSANLMYVDPTQSAAAQASSRSAIAIEDVYANLPTEAMASCHELYSLATLSSGSMSINSTKKACVAAQKAVMLAPWALKSWSTLEASMLSLMIHRSEDQSNLEMSENDFLILEEILVFLRQTYSASSRTPLQQILPTEDIFQSWVELLRAYLYLFRARVFASDDPDLKTQYLAIAYQIPEGLLEYLATVGDGAATNSMRVLVYQQLGRCLIENNDLPNAITAFKNCLQIDPSSVDSVKELANIFATRSNTEAIQLCYRYILDHSSEDSNPDTHITNYVRLGHYALEHDLNPIAFEALTEASRLDPNHELVKLLQSIIFWRSGNLNRAIRVLSSVTEKWIEQPNPKETIPMFFNYYMSQMYGEKKNPELSKKYMELEESLRA</sequence>
<keyword evidence="2 3" id="KW-0802">TPR repeat</keyword>
<feature type="repeat" description="TPR" evidence="3">
    <location>
        <begin position="933"/>
        <end position="966"/>
    </location>
</feature>
<proteinExistence type="predicted"/>